<dbReference type="EMBL" id="SGBC01000002">
    <property type="protein sequence ID" value="RZD16368.1"/>
    <property type="molecule type" value="Genomic_DNA"/>
</dbReference>
<reference evidence="9 10" key="1">
    <citation type="journal article" date="2019" name="ISME J.">
        <title>Insights into ecological role of a new deltaproteobacterial order Candidatus Acidulodesulfobacterales by metagenomics and metatranscriptomics.</title>
        <authorList>
            <person name="Tan S."/>
            <person name="Liu J."/>
            <person name="Fang Y."/>
            <person name="Hedlund B.P."/>
            <person name="Lian Z.H."/>
            <person name="Huang L.Y."/>
            <person name="Li J.T."/>
            <person name="Huang L.N."/>
            <person name="Li W.J."/>
            <person name="Jiang H.C."/>
            <person name="Dong H.L."/>
            <person name="Shu W.S."/>
        </authorList>
    </citation>
    <scope>NUCLEOTIDE SEQUENCE [LARGE SCALE GENOMIC DNA]</scope>
    <source>
        <strain evidence="9">AP2</strain>
    </source>
</reference>
<feature type="region of interest" description="Disordered" evidence="6">
    <location>
        <begin position="148"/>
        <end position="177"/>
    </location>
</feature>
<comment type="caution">
    <text evidence="9">The sequence shown here is derived from an EMBL/GenBank/DDBJ whole genome shotgun (WGS) entry which is preliminary data.</text>
</comment>
<dbReference type="InterPro" id="IPR023494">
    <property type="entry name" value="Cyt_c_bgen_Ccs1/CcsB/ResB"/>
</dbReference>
<evidence type="ECO:0000259" key="8">
    <source>
        <dbReference type="Pfam" id="PF05140"/>
    </source>
</evidence>
<evidence type="ECO:0000256" key="2">
    <source>
        <dbReference type="ARBA" id="ARBA00022692"/>
    </source>
</evidence>
<feature type="domain" description="ResB-like" evidence="8">
    <location>
        <begin position="13"/>
        <end position="473"/>
    </location>
</feature>
<accession>A0A519BGH0</accession>
<dbReference type="PANTHER" id="PTHR31566">
    <property type="entry name" value="CYTOCHROME C BIOGENESIS PROTEIN CCS1, CHLOROPLASTIC"/>
    <property type="match status" value="1"/>
</dbReference>
<keyword evidence="4 7" id="KW-1133">Transmembrane helix</keyword>
<evidence type="ECO:0000256" key="3">
    <source>
        <dbReference type="ARBA" id="ARBA00022748"/>
    </source>
</evidence>
<protein>
    <recommendedName>
        <fullName evidence="8">ResB-like domain-containing protein</fullName>
    </recommendedName>
</protein>
<keyword evidence="3" id="KW-0201">Cytochrome c-type biogenesis</keyword>
<feature type="compositionally biased region" description="Polar residues" evidence="6">
    <location>
        <begin position="162"/>
        <end position="176"/>
    </location>
</feature>
<feature type="transmembrane region" description="Helical" evidence="7">
    <location>
        <begin position="199"/>
        <end position="219"/>
    </location>
</feature>
<gene>
    <name evidence="9" type="ORF">EVJ46_04890</name>
</gene>
<feature type="transmembrane region" description="Helical" evidence="7">
    <location>
        <begin position="426"/>
        <end position="444"/>
    </location>
</feature>
<evidence type="ECO:0000256" key="4">
    <source>
        <dbReference type="ARBA" id="ARBA00022989"/>
    </source>
</evidence>
<feature type="transmembrane region" description="Helical" evidence="7">
    <location>
        <begin position="52"/>
        <end position="80"/>
    </location>
</feature>
<evidence type="ECO:0000256" key="7">
    <source>
        <dbReference type="SAM" id="Phobius"/>
    </source>
</evidence>
<evidence type="ECO:0000256" key="6">
    <source>
        <dbReference type="SAM" id="MobiDB-lite"/>
    </source>
</evidence>
<evidence type="ECO:0000313" key="9">
    <source>
        <dbReference type="EMBL" id="RZD16368.1"/>
    </source>
</evidence>
<dbReference type="GO" id="GO:0017004">
    <property type="term" value="P:cytochrome complex assembly"/>
    <property type="evidence" value="ECO:0007669"/>
    <property type="project" value="UniProtKB-KW"/>
</dbReference>
<evidence type="ECO:0000313" key="10">
    <source>
        <dbReference type="Proteomes" id="UP000316562"/>
    </source>
</evidence>
<sequence>MLSKLNKFFSSIKLAIILFILIAAISIIGTVIDQGDTIAQYKIIYGNNVFHILYWLGFLNIYDSWYFVGLAALLILTMIISSANKLPKVIKNIIDPDTSFDNALKKNSYKAKYITMQSSKSPSEILNFAEKTFGKKFGKPVLQNIDGNNNHFKSGENEKIQKNSSKNGDASSNTNNKKNDPGNFLFFSKNSIFRISPNIAHLGAIVILAGVFLGVTFGYRSYTNIKVGQTVQHSYLLKNNNPVLLPFKIKLDNYVTKYYKNGMPKAYISTLTIIKKHITILTKSIRVNHPLTYDGITIYQASYGHYKPNAAQILVLNLKNSNKNNKRLIYAVPEKIYNSKINNIKFSFNFFKHPAKDQIPFYISVIKNNKTVSSPLVFQELPYRTKKGNMPLFFAKYNNNIAFIFAGIKTYFYSGVEITKNVDTDIVWIGSAILIFALFFSFFFNQQSLWIRVTSSENEKTNKVEILSIPHKKFASFYSMMDRLTEIFKKQI</sequence>
<organism evidence="9 10">
    <name type="scientific">Acididesulfobacter guangdongensis</name>
    <dbReference type="NCBI Taxonomy" id="2597225"/>
    <lineage>
        <taxon>Bacteria</taxon>
        <taxon>Deltaproteobacteria</taxon>
        <taxon>Candidatus Acidulodesulfobacterales</taxon>
        <taxon>Candidatus Acididesulfobacter</taxon>
    </lineage>
</organism>
<keyword evidence="5 7" id="KW-0472">Membrane</keyword>
<feature type="transmembrane region" description="Helical" evidence="7">
    <location>
        <begin position="12"/>
        <end position="32"/>
    </location>
</feature>
<proteinExistence type="predicted"/>
<name>A0A519BGH0_ACIG2</name>
<comment type="subcellular location">
    <subcellularLocation>
        <location evidence="1">Membrane</location>
        <topology evidence="1">Multi-pass membrane protein</topology>
    </subcellularLocation>
</comment>
<dbReference type="Proteomes" id="UP000316562">
    <property type="component" value="Unassembled WGS sequence"/>
</dbReference>
<dbReference type="PANTHER" id="PTHR31566:SF0">
    <property type="entry name" value="CYTOCHROME C BIOGENESIS PROTEIN CCS1, CHLOROPLASTIC"/>
    <property type="match status" value="1"/>
</dbReference>
<dbReference type="Pfam" id="PF05140">
    <property type="entry name" value="ResB"/>
    <property type="match status" value="1"/>
</dbReference>
<evidence type="ECO:0000256" key="1">
    <source>
        <dbReference type="ARBA" id="ARBA00004141"/>
    </source>
</evidence>
<dbReference type="GO" id="GO:0016020">
    <property type="term" value="C:membrane"/>
    <property type="evidence" value="ECO:0007669"/>
    <property type="project" value="UniProtKB-SubCell"/>
</dbReference>
<dbReference type="InterPro" id="IPR007816">
    <property type="entry name" value="ResB-like_domain"/>
</dbReference>
<evidence type="ECO:0000256" key="5">
    <source>
        <dbReference type="ARBA" id="ARBA00023136"/>
    </source>
</evidence>
<dbReference type="AlphaFoldDB" id="A0A519BGH0"/>
<keyword evidence="2 7" id="KW-0812">Transmembrane</keyword>